<evidence type="ECO:0000256" key="4">
    <source>
        <dbReference type="SAM" id="MobiDB-lite"/>
    </source>
</evidence>
<feature type="region of interest" description="Disordered" evidence="4">
    <location>
        <begin position="154"/>
        <end position="180"/>
    </location>
</feature>
<dbReference type="InterPro" id="IPR022238">
    <property type="entry name" value="Bud23_C"/>
</dbReference>
<dbReference type="EMBL" id="CAJHUB010000746">
    <property type="protein sequence ID" value="CAD7679998.1"/>
    <property type="molecule type" value="Genomic_DNA"/>
</dbReference>
<gene>
    <name evidence="6" type="ORF">NYPRO_LOCUS12797</name>
</gene>
<protein>
    <submittedName>
        <fullName evidence="6">(raccoon dog) hypothetical protein</fullName>
    </submittedName>
</protein>
<comment type="caution">
    <text evidence="6">The sequence shown here is derived from an EMBL/GenBank/DDBJ whole genome shotgun (WGS) entry which is preliminary data.</text>
</comment>
<evidence type="ECO:0000313" key="6">
    <source>
        <dbReference type="EMBL" id="CAD7679998.1"/>
    </source>
</evidence>
<name>A0A811YTR3_NYCPR</name>
<sequence length="180" mass="20620">MPAFGPGSDPGSYLKAVQNISFLWYSGWSTWFCYSNTCQDSMPPTVLSSYSPHCPAGIVCLLTRCILQAFPVPFSLAGFTGGVVVDFPNSAKAKKFYLCLFSGPSTFMPKTLNESNESNEEEEVQESVFTRERIPHRIACRRVVRKSREWVLEKEERRRQQGKEVRPDTQYTCRKRKPRF</sequence>
<reference evidence="6" key="1">
    <citation type="submission" date="2020-12" db="EMBL/GenBank/DDBJ databases">
        <authorList>
            <consortium name="Molecular Ecology Group"/>
        </authorList>
    </citation>
    <scope>NUCLEOTIDE SEQUENCE</scope>
    <source>
        <strain evidence="6">TBG_1078</strain>
    </source>
</reference>
<evidence type="ECO:0000256" key="3">
    <source>
        <dbReference type="ARBA" id="ARBA00022691"/>
    </source>
</evidence>
<feature type="compositionally biased region" description="Basic and acidic residues" evidence="4">
    <location>
        <begin position="154"/>
        <end position="167"/>
    </location>
</feature>
<keyword evidence="7" id="KW-1185">Reference proteome</keyword>
<organism evidence="6 7">
    <name type="scientific">Nyctereutes procyonoides</name>
    <name type="common">Raccoon dog</name>
    <name type="synonym">Canis procyonoides</name>
    <dbReference type="NCBI Taxonomy" id="34880"/>
    <lineage>
        <taxon>Eukaryota</taxon>
        <taxon>Metazoa</taxon>
        <taxon>Chordata</taxon>
        <taxon>Craniata</taxon>
        <taxon>Vertebrata</taxon>
        <taxon>Euteleostomi</taxon>
        <taxon>Mammalia</taxon>
        <taxon>Eutheria</taxon>
        <taxon>Laurasiatheria</taxon>
        <taxon>Carnivora</taxon>
        <taxon>Caniformia</taxon>
        <taxon>Canidae</taxon>
        <taxon>Nyctereutes</taxon>
    </lineage>
</organism>
<dbReference type="GO" id="GO:0016435">
    <property type="term" value="F:rRNA (guanine) methyltransferase activity"/>
    <property type="evidence" value="ECO:0007669"/>
    <property type="project" value="InterPro"/>
</dbReference>
<evidence type="ECO:0000256" key="2">
    <source>
        <dbReference type="ARBA" id="ARBA00022679"/>
    </source>
</evidence>
<dbReference type="Pfam" id="PF12589">
    <property type="entry name" value="WBS_methylT"/>
    <property type="match status" value="1"/>
</dbReference>
<evidence type="ECO:0000313" key="7">
    <source>
        <dbReference type="Proteomes" id="UP000645828"/>
    </source>
</evidence>
<dbReference type="PANTHER" id="PTHR12734:SF0">
    <property type="entry name" value="18S RRNA (GUANINE-N(7))-METHYLTRANSFERASE-RELATED"/>
    <property type="match status" value="1"/>
</dbReference>
<dbReference type="GO" id="GO:0005730">
    <property type="term" value="C:nucleolus"/>
    <property type="evidence" value="ECO:0007669"/>
    <property type="project" value="TreeGrafter"/>
</dbReference>
<evidence type="ECO:0000259" key="5">
    <source>
        <dbReference type="Pfam" id="PF12589"/>
    </source>
</evidence>
<evidence type="ECO:0000256" key="1">
    <source>
        <dbReference type="ARBA" id="ARBA00022603"/>
    </source>
</evidence>
<proteinExistence type="predicted"/>
<keyword evidence="3" id="KW-0949">S-adenosyl-L-methionine</keyword>
<dbReference type="Proteomes" id="UP000645828">
    <property type="component" value="Unassembled WGS sequence"/>
</dbReference>
<dbReference type="GO" id="GO:0070476">
    <property type="term" value="P:rRNA (guanine-N7)-methylation"/>
    <property type="evidence" value="ECO:0007669"/>
    <property type="project" value="InterPro"/>
</dbReference>
<dbReference type="PANTHER" id="PTHR12734">
    <property type="entry name" value="METHYLTRANSFERASE-RELATED"/>
    <property type="match status" value="1"/>
</dbReference>
<dbReference type="InterPro" id="IPR039769">
    <property type="entry name" value="Bud23-like"/>
</dbReference>
<feature type="domain" description="18S rRNA (guanine(1575)-N(7))-methyltransferase Bud23 C-terminal" evidence="5">
    <location>
        <begin position="100"/>
        <end position="178"/>
    </location>
</feature>
<dbReference type="AlphaFoldDB" id="A0A811YTR3"/>
<accession>A0A811YTR3</accession>
<keyword evidence="2" id="KW-0808">Transferase</keyword>
<keyword evidence="1" id="KW-0489">Methyltransferase</keyword>